<keyword evidence="2" id="KW-0328">Glycosyltransferase</keyword>
<evidence type="ECO:0000313" key="5">
    <source>
        <dbReference type="EMBL" id="CAF9923710.1"/>
    </source>
</evidence>
<organism evidence="5 6">
    <name type="scientific">Gomphillus americanus</name>
    <dbReference type="NCBI Taxonomy" id="1940652"/>
    <lineage>
        <taxon>Eukaryota</taxon>
        <taxon>Fungi</taxon>
        <taxon>Dikarya</taxon>
        <taxon>Ascomycota</taxon>
        <taxon>Pezizomycotina</taxon>
        <taxon>Lecanoromycetes</taxon>
        <taxon>OSLEUM clade</taxon>
        <taxon>Ostropomycetidae</taxon>
        <taxon>Ostropales</taxon>
        <taxon>Graphidaceae</taxon>
        <taxon>Gomphilloideae</taxon>
        <taxon>Gomphillus</taxon>
    </lineage>
</organism>
<protein>
    <submittedName>
        <fullName evidence="5">Uncharacterized protein</fullName>
    </submittedName>
</protein>
<dbReference type="GO" id="GO:0000139">
    <property type="term" value="C:Golgi membrane"/>
    <property type="evidence" value="ECO:0007669"/>
    <property type="project" value="TreeGrafter"/>
</dbReference>
<feature type="transmembrane region" description="Helical" evidence="4">
    <location>
        <begin position="9"/>
        <end position="29"/>
    </location>
</feature>
<evidence type="ECO:0000256" key="1">
    <source>
        <dbReference type="ARBA" id="ARBA00005664"/>
    </source>
</evidence>
<dbReference type="Gene3D" id="3.90.550.10">
    <property type="entry name" value="Spore Coat Polysaccharide Biosynthesis Protein SpsA, Chain A"/>
    <property type="match status" value="1"/>
</dbReference>
<keyword evidence="4" id="KW-0812">Transmembrane</keyword>
<dbReference type="AlphaFoldDB" id="A0A8H3IJZ8"/>
<sequence length="420" mass="47871">MRSSYRTKFTVSIVAALILWYFVIVRRVFPKQQVLLEQTPNNKAAHHHVLYEVPLATQTLAITEALKIQNPPAVGASEVQLPETTQASIVDRPPIHTVSPSQQLQTTVAEYPDPIVKLKDVDRESPDKLSLLEQDKTLSKSGLKRGELVMIVASSGNGGYLGVPGVREMVYENRMSYADRWGHEFMWANMSRYNFSKTAWNKIPIIQDAHIRYPQAKWFWWLDFDAIIVNGSLDIYDHVLSSKAIAQNLLFDKDIPRVGGGSSGFRTPAVMKPEDVNMLISFDNWGMNTGSFLMRRCGWTDMVLEIWADPVAVEKDWIFFDQDGWVHLYQHNEFVRKYTGVVKQRSFNGYAKSNPLGAQWQSGDYVVHFAGCGSVKNMTNCRNNWQSYWEKRDNYTTPGWILEQIKTGTAPIESVQKGKP</sequence>
<keyword evidence="3" id="KW-0808">Transferase</keyword>
<dbReference type="PANTHER" id="PTHR31306">
    <property type="entry name" value="ALPHA-1,6-MANNOSYLTRANSFERASE MNN11-RELATED"/>
    <property type="match status" value="1"/>
</dbReference>
<evidence type="ECO:0000256" key="2">
    <source>
        <dbReference type="ARBA" id="ARBA00022676"/>
    </source>
</evidence>
<name>A0A8H3IJZ8_9LECA</name>
<gene>
    <name evidence="5" type="ORF">GOMPHAMPRED_003428</name>
</gene>
<proteinExistence type="inferred from homology"/>
<keyword evidence="6" id="KW-1185">Reference proteome</keyword>
<reference evidence="5" key="1">
    <citation type="submission" date="2021-03" db="EMBL/GenBank/DDBJ databases">
        <authorList>
            <person name="Tagirdzhanova G."/>
        </authorList>
    </citation>
    <scope>NUCLEOTIDE SEQUENCE</scope>
</reference>
<dbReference type="Proteomes" id="UP000664169">
    <property type="component" value="Unassembled WGS sequence"/>
</dbReference>
<dbReference type="GO" id="GO:0016757">
    <property type="term" value="F:glycosyltransferase activity"/>
    <property type="evidence" value="ECO:0007669"/>
    <property type="project" value="UniProtKB-KW"/>
</dbReference>
<dbReference type="EMBL" id="CAJPDQ010000020">
    <property type="protein sequence ID" value="CAF9923710.1"/>
    <property type="molecule type" value="Genomic_DNA"/>
</dbReference>
<dbReference type="InterPro" id="IPR008630">
    <property type="entry name" value="Glyco_trans_34"/>
</dbReference>
<dbReference type="GO" id="GO:0006487">
    <property type="term" value="P:protein N-linked glycosylation"/>
    <property type="evidence" value="ECO:0007669"/>
    <property type="project" value="TreeGrafter"/>
</dbReference>
<keyword evidence="4" id="KW-0472">Membrane</keyword>
<dbReference type="Pfam" id="PF05637">
    <property type="entry name" value="Glyco_transf_34"/>
    <property type="match status" value="1"/>
</dbReference>
<dbReference type="InterPro" id="IPR029044">
    <property type="entry name" value="Nucleotide-diphossugar_trans"/>
</dbReference>
<dbReference type="PANTHER" id="PTHR31306:SF4">
    <property type="entry name" value="ALPHA-1,2-GALACTOSYLTRANSFERASE"/>
    <property type="match status" value="1"/>
</dbReference>
<evidence type="ECO:0000256" key="4">
    <source>
        <dbReference type="SAM" id="Phobius"/>
    </source>
</evidence>
<keyword evidence="4" id="KW-1133">Transmembrane helix</keyword>
<comment type="caution">
    <text evidence="5">The sequence shown here is derived from an EMBL/GenBank/DDBJ whole genome shotgun (WGS) entry which is preliminary data.</text>
</comment>
<evidence type="ECO:0000313" key="6">
    <source>
        <dbReference type="Proteomes" id="UP000664169"/>
    </source>
</evidence>
<dbReference type="OrthoDB" id="205108at2759"/>
<evidence type="ECO:0000256" key="3">
    <source>
        <dbReference type="ARBA" id="ARBA00022679"/>
    </source>
</evidence>
<comment type="similarity">
    <text evidence="1">Belongs to the glycosyltransferase 34 family.</text>
</comment>
<accession>A0A8H3IJZ8</accession>